<dbReference type="Gene3D" id="1.10.260.40">
    <property type="entry name" value="lambda repressor-like DNA-binding domains"/>
    <property type="match status" value="1"/>
</dbReference>
<gene>
    <name evidence="3" type="ORF">SAMN04488559_11317</name>
</gene>
<dbReference type="SUPFAM" id="SSF47413">
    <property type="entry name" value="lambda repressor-like DNA-binding domains"/>
    <property type="match status" value="1"/>
</dbReference>
<dbReference type="PROSITE" id="PS50943">
    <property type="entry name" value="HTH_CROC1"/>
    <property type="match status" value="1"/>
</dbReference>
<dbReference type="Proteomes" id="UP000198948">
    <property type="component" value="Unassembled WGS sequence"/>
</dbReference>
<organism evidence="3 4">
    <name type="scientific">Isobaculum melis</name>
    <dbReference type="NCBI Taxonomy" id="142588"/>
    <lineage>
        <taxon>Bacteria</taxon>
        <taxon>Bacillati</taxon>
        <taxon>Bacillota</taxon>
        <taxon>Bacilli</taxon>
        <taxon>Lactobacillales</taxon>
        <taxon>Carnobacteriaceae</taxon>
        <taxon>Isobaculum</taxon>
    </lineage>
</organism>
<dbReference type="RefSeq" id="WP_092652902.1">
    <property type="nucleotide sequence ID" value="NZ_FOHA01000013.1"/>
</dbReference>
<evidence type="ECO:0000259" key="2">
    <source>
        <dbReference type="PROSITE" id="PS50943"/>
    </source>
</evidence>
<proteinExistence type="predicted"/>
<dbReference type="EMBL" id="FOHA01000013">
    <property type="protein sequence ID" value="SER95903.1"/>
    <property type="molecule type" value="Genomic_DNA"/>
</dbReference>
<feature type="domain" description="HTH cro/C1-type" evidence="2">
    <location>
        <begin position="6"/>
        <end position="60"/>
    </location>
</feature>
<dbReference type="AlphaFoldDB" id="A0A1H9TH13"/>
<dbReference type="SMART" id="SM00530">
    <property type="entry name" value="HTH_XRE"/>
    <property type="match status" value="1"/>
</dbReference>
<dbReference type="CDD" id="cd00093">
    <property type="entry name" value="HTH_XRE"/>
    <property type="match status" value="1"/>
</dbReference>
<sequence>MFAERLKKLRVEQGLSQEELAEILNVSRQSISKYEQGLSFPDYEKLTMLVEYFHISFDDLLAQGSEAGHQMSKANQVVPTSFKILIKSELTRNLTSYYKFYIAKTFKEKKGVVPQAMLMGIDSTSSFWGDSGKPLGWYETVEDAEKEMTAIYHAISQNQPTYMLKYSVKVKRKGFLGLQIDRG</sequence>
<accession>A0A1H9TH13</accession>
<dbReference type="OrthoDB" id="2157205at2"/>
<dbReference type="PANTHER" id="PTHR46558">
    <property type="entry name" value="TRACRIPTIONAL REGULATORY PROTEIN-RELATED-RELATED"/>
    <property type="match status" value="1"/>
</dbReference>
<protein>
    <submittedName>
        <fullName evidence="3">Helix-turn-helix domain-containing protein</fullName>
    </submittedName>
</protein>
<keyword evidence="4" id="KW-1185">Reference proteome</keyword>
<evidence type="ECO:0000256" key="1">
    <source>
        <dbReference type="ARBA" id="ARBA00023125"/>
    </source>
</evidence>
<dbReference type="InterPro" id="IPR010982">
    <property type="entry name" value="Lambda_DNA-bd_dom_sf"/>
</dbReference>
<dbReference type="STRING" id="142588.SAMN04488559_11317"/>
<dbReference type="InterPro" id="IPR001387">
    <property type="entry name" value="Cro/C1-type_HTH"/>
</dbReference>
<dbReference type="PANTHER" id="PTHR46558:SF11">
    <property type="entry name" value="HTH-TYPE TRANSCRIPTIONAL REGULATOR XRE"/>
    <property type="match status" value="1"/>
</dbReference>
<reference evidence="3 4" key="1">
    <citation type="submission" date="2016-10" db="EMBL/GenBank/DDBJ databases">
        <authorList>
            <person name="de Groot N.N."/>
        </authorList>
    </citation>
    <scope>NUCLEOTIDE SEQUENCE [LARGE SCALE GENOMIC DNA]</scope>
    <source>
        <strain evidence="3 4">DSM 13760</strain>
    </source>
</reference>
<evidence type="ECO:0000313" key="4">
    <source>
        <dbReference type="Proteomes" id="UP000198948"/>
    </source>
</evidence>
<dbReference type="GO" id="GO:0003677">
    <property type="term" value="F:DNA binding"/>
    <property type="evidence" value="ECO:0007669"/>
    <property type="project" value="UniProtKB-KW"/>
</dbReference>
<name>A0A1H9TH13_9LACT</name>
<evidence type="ECO:0000313" key="3">
    <source>
        <dbReference type="EMBL" id="SER95903.1"/>
    </source>
</evidence>
<keyword evidence="1" id="KW-0238">DNA-binding</keyword>
<dbReference type="Pfam" id="PF01381">
    <property type="entry name" value="HTH_3"/>
    <property type="match status" value="1"/>
</dbReference>